<evidence type="ECO:0000313" key="2">
    <source>
        <dbReference type="Proteomes" id="UP000663874"/>
    </source>
</evidence>
<accession>A0A820FJ54</accession>
<sequence length="71" mass="8580">HESILRLNLKSPIEPLKTIQCSRSIWFPKNWIVERTYPLPTEQIPTIFAKYTYTSEEEENRRRLIESDLLF</sequence>
<dbReference type="AlphaFoldDB" id="A0A820FJ54"/>
<protein>
    <submittedName>
        <fullName evidence="1">Uncharacterized protein</fullName>
    </submittedName>
</protein>
<proteinExistence type="predicted"/>
<dbReference type="EMBL" id="CAJOBE010024751">
    <property type="protein sequence ID" value="CAF4264656.1"/>
    <property type="molecule type" value="Genomic_DNA"/>
</dbReference>
<evidence type="ECO:0000313" key="1">
    <source>
        <dbReference type="EMBL" id="CAF4264656.1"/>
    </source>
</evidence>
<reference evidence="1" key="1">
    <citation type="submission" date="2021-02" db="EMBL/GenBank/DDBJ databases">
        <authorList>
            <person name="Nowell W R."/>
        </authorList>
    </citation>
    <scope>NUCLEOTIDE SEQUENCE</scope>
</reference>
<organism evidence="1 2">
    <name type="scientific">Rotaria sordida</name>
    <dbReference type="NCBI Taxonomy" id="392033"/>
    <lineage>
        <taxon>Eukaryota</taxon>
        <taxon>Metazoa</taxon>
        <taxon>Spiralia</taxon>
        <taxon>Gnathifera</taxon>
        <taxon>Rotifera</taxon>
        <taxon>Eurotatoria</taxon>
        <taxon>Bdelloidea</taxon>
        <taxon>Philodinida</taxon>
        <taxon>Philodinidae</taxon>
        <taxon>Rotaria</taxon>
    </lineage>
</organism>
<dbReference type="Proteomes" id="UP000663874">
    <property type="component" value="Unassembled WGS sequence"/>
</dbReference>
<gene>
    <name evidence="1" type="ORF">FNK824_LOCUS39228</name>
</gene>
<feature type="non-terminal residue" evidence="1">
    <location>
        <position position="1"/>
    </location>
</feature>
<name>A0A820FJ54_9BILA</name>
<comment type="caution">
    <text evidence="1">The sequence shown here is derived from an EMBL/GenBank/DDBJ whole genome shotgun (WGS) entry which is preliminary data.</text>
</comment>